<name>A0A5B9R3X2_9BACT</name>
<gene>
    <name evidence="1" type="ORF">UC8_30210</name>
</gene>
<reference evidence="1 2" key="1">
    <citation type="submission" date="2019-08" db="EMBL/GenBank/DDBJ databases">
        <title>Deep-cultivation of Planctomycetes and their phenomic and genomic characterization uncovers novel biology.</title>
        <authorList>
            <person name="Wiegand S."/>
            <person name="Jogler M."/>
            <person name="Boedeker C."/>
            <person name="Pinto D."/>
            <person name="Vollmers J."/>
            <person name="Rivas-Marin E."/>
            <person name="Kohn T."/>
            <person name="Peeters S.H."/>
            <person name="Heuer A."/>
            <person name="Rast P."/>
            <person name="Oberbeckmann S."/>
            <person name="Bunk B."/>
            <person name="Jeske O."/>
            <person name="Meyerdierks A."/>
            <person name="Storesund J.E."/>
            <person name="Kallscheuer N."/>
            <person name="Luecker S."/>
            <person name="Lage O.M."/>
            <person name="Pohl T."/>
            <person name="Merkel B.J."/>
            <person name="Hornburger P."/>
            <person name="Mueller R.-W."/>
            <person name="Bruemmer F."/>
            <person name="Labrenz M."/>
            <person name="Spormann A.M."/>
            <person name="Op den Camp H."/>
            <person name="Overmann J."/>
            <person name="Amann R."/>
            <person name="Jetten M.S.M."/>
            <person name="Mascher T."/>
            <person name="Medema M.H."/>
            <person name="Devos D.P."/>
            <person name="Kaster A.-K."/>
            <person name="Ovreas L."/>
            <person name="Rohde M."/>
            <person name="Galperin M.Y."/>
            <person name="Jogler C."/>
        </authorList>
    </citation>
    <scope>NUCLEOTIDE SEQUENCE [LARGE SCALE GENOMIC DNA]</scope>
    <source>
        <strain evidence="1 2">UC8</strain>
    </source>
</reference>
<sequence length="76" mass="8591">MSRLSSTIGYDDEDRLVGWERADSNLDQSWDLSLVEDRDSLTSSEWLRRFAPALDGMQGQSLVKFLENISKPLGVS</sequence>
<dbReference type="KEGG" id="rul:UC8_30210"/>
<proteinExistence type="predicted"/>
<dbReference type="RefSeq" id="WP_148080317.1">
    <property type="nucleotide sequence ID" value="NZ_CP042914.1"/>
</dbReference>
<dbReference type="AlphaFoldDB" id="A0A5B9R3X2"/>
<organism evidence="1 2">
    <name type="scientific">Roseimaritima ulvae</name>
    <dbReference type="NCBI Taxonomy" id="980254"/>
    <lineage>
        <taxon>Bacteria</taxon>
        <taxon>Pseudomonadati</taxon>
        <taxon>Planctomycetota</taxon>
        <taxon>Planctomycetia</taxon>
        <taxon>Pirellulales</taxon>
        <taxon>Pirellulaceae</taxon>
        <taxon>Roseimaritima</taxon>
    </lineage>
</organism>
<evidence type="ECO:0000313" key="1">
    <source>
        <dbReference type="EMBL" id="QEG41003.1"/>
    </source>
</evidence>
<accession>A0A5B9R3X2</accession>
<protein>
    <submittedName>
        <fullName evidence="1">Uncharacterized protein</fullName>
    </submittedName>
</protein>
<dbReference type="EMBL" id="CP042914">
    <property type="protein sequence ID" value="QEG41003.1"/>
    <property type="molecule type" value="Genomic_DNA"/>
</dbReference>
<dbReference type="OrthoDB" id="291501at2"/>
<keyword evidence="2" id="KW-1185">Reference proteome</keyword>
<evidence type="ECO:0000313" key="2">
    <source>
        <dbReference type="Proteomes" id="UP000325286"/>
    </source>
</evidence>
<dbReference type="Proteomes" id="UP000325286">
    <property type="component" value="Chromosome"/>
</dbReference>